<accession>A0A934MDF0</accession>
<feature type="transmembrane region" description="Helical" evidence="8">
    <location>
        <begin position="168"/>
        <end position="188"/>
    </location>
</feature>
<dbReference type="Proteomes" id="UP000642488">
    <property type="component" value="Unassembled WGS sequence"/>
</dbReference>
<dbReference type="CDD" id="cd17320">
    <property type="entry name" value="MFS_MdfA_MDR_like"/>
    <property type="match status" value="1"/>
</dbReference>
<dbReference type="SUPFAM" id="SSF103473">
    <property type="entry name" value="MFS general substrate transporter"/>
    <property type="match status" value="1"/>
</dbReference>
<comment type="similarity">
    <text evidence="2 8">Belongs to the major facilitator superfamily. Bcr/CmlA family.</text>
</comment>
<dbReference type="PROSITE" id="PS50850">
    <property type="entry name" value="MFS"/>
    <property type="match status" value="1"/>
</dbReference>
<evidence type="ECO:0000256" key="5">
    <source>
        <dbReference type="ARBA" id="ARBA00022692"/>
    </source>
</evidence>
<feature type="transmembrane region" description="Helical" evidence="8">
    <location>
        <begin position="253"/>
        <end position="271"/>
    </location>
</feature>
<feature type="transmembrane region" description="Helical" evidence="8">
    <location>
        <begin position="374"/>
        <end position="396"/>
    </location>
</feature>
<dbReference type="PANTHER" id="PTHR43124">
    <property type="entry name" value="PURINE EFFLUX PUMP PBUE"/>
    <property type="match status" value="1"/>
</dbReference>
<evidence type="ECO:0000256" key="8">
    <source>
        <dbReference type="RuleBase" id="RU365088"/>
    </source>
</evidence>
<feature type="transmembrane region" description="Helical" evidence="8">
    <location>
        <begin position="217"/>
        <end position="241"/>
    </location>
</feature>
<dbReference type="GO" id="GO:0005886">
    <property type="term" value="C:plasma membrane"/>
    <property type="evidence" value="ECO:0007669"/>
    <property type="project" value="UniProtKB-SubCell"/>
</dbReference>
<dbReference type="EMBL" id="JAEKPD010000005">
    <property type="protein sequence ID" value="MBJ3762301.1"/>
    <property type="molecule type" value="Genomic_DNA"/>
</dbReference>
<organism evidence="10 11">
    <name type="scientific">Palleronia pontilimi</name>
    <dbReference type="NCBI Taxonomy" id="1964209"/>
    <lineage>
        <taxon>Bacteria</taxon>
        <taxon>Pseudomonadati</taxon>
        <taxon>Pseudomonadota</taxon>
        <taxon>Alphaproteobacteria</taxon>
        <taxon>Rhodobacterales</taxon>
        <taxon>Roseobacteraceae</taxon>
        <taxon>Palleronia</taxon>
    </lineage>
</organism>
<dbReference type="NCBIfam" id="TIGR00710">
    <property type="entry name" value="efflux_Bcr_CflA"/>
    <property type="match status" value="1"/>
</dbReference>
<name>A0A934MDF0_9RHOB</name>
<comment type="caution">
    <text evidence="8">Lacks conserved residue(s) required for the propagation of feature annotation.</text>
</comment>
<dbReference type="InterPro" id="IPR050189">
    <property type="entry name" value="MFS_Efflux_Transporters"/>
</dbReference>
<evidence type="ECO:0000256" key="3">
    <source>
        <dbReference type="ARBA" id="ARBA00022448"/>
    </source>
</evidence>
<feature type="transmembrane region" description="Helical" evidence="8">
    <location>
        <begin position="283"/>
        <end position="301"/>
    </location>
</feature>
<evidence type="ECO:0000259" key="9">
    <source>
        <dbReference type="PROSITE" id="PS50850"/>
    </source>
</evidence>
<evidence type="ECO:0000256" key="2">
    <source>
        <dbReference type="ARBA" id="ARBA00006236"/>
    </source>
</evidence>
<keyword evidence="7 8" id="KW-0472">Membrane</keyword>
<feature type="transmembrane region" description="Helical" evidence="8">
    <location>
        <begin position="140"/>
        <end position="162"/>
    </location>
</feature>
<keyword evidence="11" id="KW-1185">Reference proteome</keyword>
<keyword evidence="6 8" id="KW-1133">Transmembrane helix</keyword>
<dbReference type="PROSITE" id="PS00216">
    <property type="entry name" value="SUGAR_TRANSPORT_1"/>
    <property type="match status" value="1"/>
</dbReference>
<evidence type="ECO:0000313" key="10">
    <source>
        <dbReference type="EMBL" id="MBJ3762301.1"/>
    </source>
</evidence>
<comment type="caution">
    <text evidence="10">The sequence shown here is derived from an EMBL/GenBank/DDBJ whole genome shotgun (WGS) entry which is preliminary data.</text>
</comment>
<dbReference type="InterPro" id="IPR036259">
    <property type="entry name" value="MFS_trans_sf"/>
</dbReference>
<comment type="subcellular location">
    <subcellularLocation>
        <location evidence="8">Cell inner membrane</location>
        <topology evidence="8">Multi-pass membrane protein</topology>
    </subcellularLocation>
    <subcellularLocation>
        <location evidence="1">Cell membrane</location>
        <topology evidence="1">Multi-pass membrane protein</topology>
    </subcellularLocation>
</comment>
<dbReference type="InterPro" id="IPR004812">
    <property type="entry name" value="Efflux_drug-R_Bcr/CmlA"/>
</dbReference>
<dbReference type="GO" id="GO:1990961">
    <property type="term" value="P:xenobiotic detoxification by transmembrane export across the plasma membrane"/>
    <property type="evidence" value="ECO:0007669"/>
    <property type="project" value="InterPro"/>
</dbReference>
<evidence type="ECO:0000256" key="7">
    <source>
        <dbReference type="ARBA" id="ARBA00023136"/>
    </source>
</evidence>
<dbReference type="InterPro" id="IPR020846">
    <property type="entry name" value="MFS_dom"/>
</dbReference>
<feature type="transmembrane region" description="Helical" evidence="8">
    <location>
        <begin position="313"/>
        <end position="335"/>
    </location>
</feature>
<dbReference type="RefSeq" id="WP_198915467.1">
    <property type="nucleotide sequence ID" value="NZ_JAEKPD010000005.1"/>
</dbReference>
<dbReference type="AlphaFoldDB" id="A0A934MDF0"/>
<feature type="transmembrane region" description="Helical" evidence="8">
    <location>
        <begin position="21"/>
        <end position="40"/>
    </location>
</feature>
<dbReference type="PANTHER" id="PTHR43124:SF3">
    <property type="entry name" value="CHLORAMPHENICOL EFFLUX PUMP RV0191"/>
    <property type="match status" value="1"/>
</dbReference>
<evidence type="ECO:0000256" key="6">
    <source>
        <dbReference type="ARBA" id="ARBA00022989"/>
    </source>
</evidence>
<evidence type="ECO:0000256" key="1">
    <source>
        <dbReference type="ARBA" id="ARBA00004651"/>
    </source>
</evidence>
<proteinExistence type="inferred from homology"/>
<feature type="transmembrane region" description="Helical" evidence="8">
    <location>
        <begin position="83"/>
        <end position="102"/>
    </location>
</feature>
<dbReference type="GO" id="GO:0042910">
    <property type="term" value="F:xenobiotic transmembrane transporter activity"/>
    <property type="evidence" value="ECO:0007669"/>
    <property type="project" value="InterPro"/>
</dbReference>
<sequence length="416" mass="43658">MSATVKARFLDPSTPPHVATMIALTSLGALAMNLFLPSLPNMTAYFDTEYRIMQIAVAGYLGVTGVMQLIIGPISDRYGRRNTLMGATVVFILASIGCILATTIEVFLAFRLMQGAIVAGMILPRAALRDMYDTDKAASMMGWVTMGMAVAPMVAPALGGVLDGLFGWQANFVALLLMGIAGLALTWADMGETAAPSTESMFQQIAHYPELLTAPRFWGYALTAAFASGAFFAYLGGAPYVGSEVYGMTPERLGIYFGAPAIGYMVGNGISGRYSNRFGIQRMIATGTGVTVIGLLAGLLVDMGGIRTPETFFAFMVFVGLGNGLVIPNSMAGMLSVRPRLAGTASGLGGALMVGGGAGLSALAGILLERGTGAAPLLWLMTLTSVASVAAIWFTIWREHRVAGRPLPKADYEPAE</sequence>
<protein>
    <recommendedName>
        <fullName evidence="8">Bcr/CflA family efflux transporter</fullName>
    </recommendedName>
</protein>
<feature type="transmembrane region" description="Helical" evidence="8">
    <location>
        <begin position="52"/>
        <end position="71"/>
    </location>
</feature>
<evidence type="ECO:0000256" key="4">
    <source>
        <dbReference type="ARBA" id="ARBA00022475"/>
    </source>
</evidence>
<gene>
    <name evidence="10" type="ORF">ILP92_06040</name>
</gene>
<feature type="domain" description="Major facilitator superfamily (MFS) profile" evidence="9">
    <location>
        <begin position="17"/>
        <end position="400"/>
    </location>
</feature>
<keyword evidence="4" id="KW-1003">Cell membrane</keyword>
<keyword evidence="5 8" id="KW-0812">Transmembrane</keyword>
<keyword evidence="3 8" id="KW-0813">Transport</keyword>
<dbReference type="Pfam" id="PF07690">
    <property type="entry name" value="MFS_1"/>
    <property type="match status" value="1"/>
</dbReference>
<dbReference type="Gene3D" id="1.20.1720.10">
    <property type="entry name" value="Multidrug resistance protein D"/>
    <property type="match status" value="1"/>
</dbReference>
<evidence type="ECO:0000313" key="11">
    <source>
        <dbReference type="Proteomes" id="UP000642488"/>
    </source>
</evidence>
<dbReference type="InterPro" id="IPR011701">
    <property type="entry name" value="MFS"/>
</dbReference>
<dbReference type="InterPro" id="IPR005829">
    <property type="entry name" value="Sugar_transporter_CS"/>
</dbReference>
<keyword evidence="8" id="KW-0997">Cell inner membrane</keyword>
<feature type="transmembrane region" description="Helical" evidence="8">
    <location>
        <begin position="347"/>
        <end position="368"/>
    </location>
</feature>
<reference evidence="10" key="1">
    <citation type="submission" date="2020-12" db="EMBL/GenBank/DDBJ databases">
        <title>Bacterial taxonomy.</title>
        <authorList>
            <person name="Pan X."/>
        </authorList>
    </citation>
    <scope>NUCLEOTIDE SEQUENCE</scope>
    <source>
        <strain evidence="10">KCTC 52957</strain>
    </source>
</reference>